<gene>
    <name evidence="1" type="ORF">ZHAS_00001429</name>
</gene>
<evidence type="ECO:0000313" key="2">
    <source>
        <dbReference type="EnsemblMetazoa" id="ASIC001429-PA"/>
    </source>
</evidence>
<evidence type="ECO:0000313" key="1">
    <source>
        <dbReference type="EMBL" id="KFB35255.1"/>
    </source>
</evidence>
<protein>
    <submittedName>
        <fullName evidence="1 2">Uncharacterized protein</fullName>
    </submittedName>
</protein>
<dbReference type="VEuPathDB" id="VectorBase:ASIC001429"/>
<keyword evidence="3" id="KW-1185">Reference proteome</keyword>
<reference evidence="2" key="2">
    <citation type="submission" date="2020-05" db="UniProtKB">
        <authorList>
            <consortium name="EnsemblMetazoa"/>
        </authorList>
    </citation>
    <scope>IDENTIFICATION</scope>
</reference>
<dbReference type="EMBL" id="ATLV01006291">
    <property type="status" value="NOT_ANNOTATED_CDS"/>
    <property type="molecule type" value="Genomic_DNA"/>
</dbReference>
<sequence length="56" mass="5665">MTSSQPSSDAAAVGQQTMAENGTMLPSVVESVYNAARGGNLLALKVVPRTNTAANS</sequence>
<proteinExistence type="predicted"/>
<accession>A0A084VBB1</accession>
<evidence type="ECO:0000313" key="3">
    <source>
        <dbReference type="Proteomes" id="UP000030765"/>
    </source>
</evidence>
<dbReference type="AlphaFoldDB" id="A0A084VBB1"/>
<organism evidence="1">
    <name type="scientific">Anopheles sinensis</name>
    <name type="common">Mosquito</name>
    <dbReference type="NCBI Taxonomy" id="74873"/>
    <lineage>
        <taxon>Eukaryota</taxon>
        <taxon>Metazoa</taxon>
        <taxon>Ecdysozoa</taxon>
        <taxon>Arthropoda</taxon>
        <taxon>Hexapoda</taxon>
        <taxon>Insecta</taxon>
        <taxon>Pterygota</taxon>
        <taxon>Neoptera</taxon>
        <taxon>Endopterygota</taxon>
        <taxon>Diptera</taxon>
        <taxon>Nematocera</taxon>
        <taxon>Culicoidea</taxon>
        <taxon>Culicidae</taxon>
        <taxon>Anophelinae</taxon>
        <taxon>Anopheles</taxon>
    </lineage>
</organism>
<name>A0A084VBB1_ANOSI</name>
<dbReference type="EMBL" id="KE524351">
    <property type="protein sequence ID" value="KFB35255.1"/>
    <property type="molecule type" value="Genomic_DNA"/>
</dbReference>
<dbReference type="Proteomes" id="UP000030765">
    <property type="component" value="Unassembled WGS sequence"/>
</dbReference>
<reference evidence="1 3" key="1">
    <citation type="journal article" date="2014" name="BMC Genomics">
        <title>Genome sequence of Anopheles sinensis provides insight into genetics basis of mosquito competence for malaria parasites.</title>
        <authorList>
            <person name="Zhou D."/>
            <person name="Zhang D."/>
            <person name="Ding G."/>
            <person name="Shi L."/>
            <person name="Hou Q."/>
            <person name="Ye Y."/>
            <person name="Xu Y."/>
            <person name="Zhou H."/>
            <person name="Xiong C."/>
            <person name="Li S."/>
            <person name="Yu J."/>
            <person name="Hong S."/>
            <person name="Yu X."/>
            <person name="Zou P."/>
            <person name="Chen C."/>
            <person name="Chang X."/>
            <person name="Wang W."/>
            <person name="Lv Y."/>
            <person name="Sun Y."/>
            <person name="Ma L."/>
            <person name="Shen B."/>
            <person name="Zhu C."/>
        </authorList>
    </citation>
    <scope>NUCLEOTIDE SEQUENCE [LARGE SCALE GENOMIC DNA]</scope>
</reference>
<dbReference type="EnsemblMetazoa" id="ASIC001429-RA">
    <property type="protein sequence ID" value="ASIC001429-PA"/>
    <property type="gene ID" value="ASIC001429"/>
</dbReference>